<dbReference type="GO" id="GO:0016020">
    <property type="term" value="C:membrane"/>
    <property type="evidence" value="ECO:0007669"/>
    <property type="project" value="UniProtKB-SubCell"/>
</dbReference>
<dbReference type="InterPro" id="IPR042067">
    <property type="entry name" value="Sip3_PH"/>
</dbReference>
<evidence type="ECO:0000256" key="3">
    <source>
        <dbReference type="ARBA" id="ARBA00022989"/>
    </source>
</evidence>
<dbReference type="PROSITE" id="PS51778">
    <property type="entry name" value="VAST"/>
    <property type="match status" value="1"/>
</dbReference>
<proteinExistence type="predicted"/>
<dbReference type="PANTHER" id="PTHR14248">
    <property type="entry name" value="CYCLIN Y, ISOFORM A"/>
    <property type="match status" value="1"/>
</dbReference>
<feature type="compositionally biased region" description="Polar residues" evidence="5">
    <location>
        <begin position="709"/>
        <end position="718"/>
    </location>
</feature>
<dbReference type="InterPro" id="IPR011993">
    <property type="entry name" value="PH-like_dom_sf"/>
</dbReference>
<dbReference type="EMBL" id="JAEUBG010003278">
    <property type="protein sequence ID" value="KAH3683026.1"/>
    <property type="molecule type" value="Genomic_DNA"/>
</dbReference>
<feature type="domain" description="PH" evidence="6">
    <location>
        <begin position="299"/>
        <end position="400"/>
    </location>
</feature>
<dbReference type="Gene3D" id="2.30.29.30">
    <property type="entry name" value="Pleckstrin-homology domain (PH domain)/Phosphotyrosine-binding domain (PTB)"/>
    <property type="match status" value="1"/>
</dbReference>
<evidence type="ECO:0000313" key="9">
    <source>
        <dbReference type="Proteomes" id="UP000774326"/>
    </source>
</evidence>
<dbReference type="Proteomes" id="UP000774326">
    <property type="component" value="Unassembled WGS sequence"/>
</dbReference>
<evidence type="ECO:0000256" key="4">
    <source>
        <dbReference type="ARBA" id="ARBA00023136"/>
    </source>
</evidence>
<dbReference type="Pfam" id="PF00169">
    <property type="entry name" value="PH"/>
    <property type="match status" value="1"/>
</dbReference>
<gene>
    <name evidence="8" type="ORF">WICPIJ_005995</name>
</gene>
<dbReference type="AlphaFoldDB" id="A0A9P8TLA2"/>
<dbReference type="CDD" id="cd13280">
    <property type="entry name" value="PH_SIP3"/>
    <property type="match status" value="1"/>
</dbReference>
<evidence type="ECO:0000313" key="8">
    <source>
        <dbReference type="EMBL" id="KAH3683026.1"/>
    </source>
</evidence>
<dbReference type="SUPFAM" id="SSF50729">
    <property type="entry name" value="PH domain-like"/>
    <property type="match status" value="1"/>
</dbReference>
<dbReference type="OrthoDB" id="10070851at2759"/>
<keyword evidence="4" id="KW-0472">Membrane</keyword>
<dbReference type="SUPFAM" id="SSF103657">
    <property type="entry name" value="BAR/IMD domain-like"/>
    <property type="match status" value="1"/>
</dbReference>
<comment type="caution">
    <text evidence="8">The sequence shown here is derived from an EMBL/GenBank/DDBJ whole genome shotgun (WGS) entry which is preliminary data.</text>
</comment>
<reference evidence="8" key="2">
    <citation type="submission" date="2021-01" db="EMBL/GenBank/DDBJ databases">
        <authorList>
            <person name="Schikora-Tamarit M.A."/>
        </authorList>
    </citation>
    <scope>NUCLEOTIDE SEQUENCE</scope>
    <source>
        <strain evidence="8">CBS2887</strain>
    </source>
</reference>
<sequence>MASNVTSHDVRNSSNTRMIKLITIRLKEAALDSPSFRTSLNHTTAQIEQIEQWIEGLIMSIKKYPQQYTDFKQYNQVLLSQLLPDFLRHGLISSELTFNVVNNSQANLEKLWEKSTNDLSVNQIQIVELLSTVSKTHIKRYKEIKRNLDYLQNKYDTFLQQFLAQSKQKTPHALREDSYQLFEARKLYISCFLDFPIEISKFHNTLNEILIVISDILLKNKSSYDEGYFQKVKAWTDAQSKSINGLLKDIMSARDQIEQTTISHIQPSKNINQYDVALYTERDLLSYIPEIDGSNPNTTFEKHGWLLMKTYVGKPARPIWVKRWVFIKSGVFGMFSIAPSKNSVQETDKIGVLNTKIQYLPNEDRHFCFQITVGGTVVVLQAENLKELKAWLRVFYYEKQRASDPTNESSVLASGRYPPLFSDFACSSLTSVDTELTSSRIQTQVNNNIEGEGALVSTKLSSLASFFLQELSQNDQYKYLDISTPMNTQKSRLSIAANAFIRASGLPNAVVANTYGSVNWGLYYMFDNVKAFTGYQSTFVLKDTSQNLSRIIDQQPYPEYYPSHLKGYDIQMRSLFSYTISKEEFLLCRFDCLWGLNQEQELSGSCFVTHKNLYVYLNSAGFISLIKKPLYDIVAVDAHKDQFWDVLKIYDIEGLNMKGRIFLDDTKAIQAKIDLLIHEVSSAKPKTLKELIVEIQNIDKESEAEKQQTEAVNSNQATGLPPARSMELKETSSFQPFKGSTLANTEIKTNYSNEYKLMAVESFNAPAKALFHILYGDHTSTFREIADFIEYNDFHLTPWFQDGDKVSRIYDFKVSFMKHFLHSDESYLARIRQTIEEFVDNKYYRIEEKKAPMKALLTDYVQFIKKIVIVETDAKNCKIFFYGKFVYPKGNIKIFMNTILTATTFRYNKNETLRIIDSLHKSVEKLGTHGKILKAIRLYGNLSKVESPPELDEIENSLFHLSIGSQIRYYVKSAIYFVAKLLLLFTRLVYTVGFGTFQAISMNKLITFSLCCSMLFNVFLIGKSSVSYWYDRRSEQVLLDFKQSLMSNRLERSLTLNELEALQGYNFNTSSSCFHKFLDNGAAYGSLYAQSANSQFRETRHQIAVKRNELVVQLKVLENAEREILSGSFKNFLISEINLCKVSLDELQVDDEGLKSYCDECIKEFKSLSSLGYSAPLQLL</sequence>
<feature type="domain" description="VASt" evidence="7">
    <location>
        <begin position="754"/>
        <end position="927"/>
    </location>
</feature>
<protein>
    <submittedName>
        <fullName evidence="8">Uncharacterized protein</fullName>
    </submittedName>
</protein>
<organism evidence="8 9">
    <name type="scientific">Wickerhamomyces pijperi</name>
    <name type="common">Yeast</name>
    <name type="synonym">Pichia pijperi</name>
    <dbReference type="NCBI Taxonomy" id="599730"/>
    <lineage>
        <taxon>Eukaryota</taxon>
        <taxon>Fungi</taxon>
        <taxon>Dikarya</taxon>
        <taxon>Ascomycota</taxon>
        <taxon>Saccharomycotina</taxon>
        <taxon>Saccharomycetes</taxon>
        <taxon>Phaffomycetales</taxon>
        <taxon>Wickerhamomycetaceae</taxon>
        <taxon>Wickerhamomyces</taxon>
    </lineage>
</organism>
<accession>A0A9P8TLA2</accession>
<evidence type="ECO:0000259" key="7">
    <source>
        <dbReference type="PROSITE" id="PS51778"/>
    </source>
</evidence>
<name>A0A9P8TLA2_WICPI</name>
<evidence type="ECO:0000259" key="6">
    <source>
        <dbReference type="PROSITE" id="PS50003"/>
    </source>
</evidence>
<dbReference type="GO" id="GO:0005737">
    <property type="term" value="C:cytoplasm"/>
    <property type="evidence" value="ECO:0007669"/>
    <property type="project" value="InterPro"/>
</dbReference>
<keyword evidence="9" id="KW-1185">Reference proteome</keyword>
<reference evidence="8" key="1">
    <citation type="journal article" date="2021" name="Open Biol.">
        <title>Shared evolutionary footprints suggest mitochondrial oxidative damage underlies multiple complex I losses in fungi.</title>
        <authorList>
            <person name="Schikora-Tamarit M.A."/>
            <person name="Marcet-Houben M."/>
            <person name="Nosek J."/>
            <person name="Gabaldon T."/>
        </authorList>
    </citation>
    <scope>NUCLEOTIDE SEQUENCE</scope>
    <source>
        <strain evidence="8">CBS2887</strain>
    </source>
</reference>
<dbReference type="SMART" id="SM00233">
    <property type="entry name" value="PH"/>
    <property type="match status" value="1"/>
</dbReference>
<dbReference type="Pfam" id="PF16746">
    <property type="entry name" value="BAR_3"/>
    <property type="match status" value="1"/>
</dbReference>
<comment type="subcellular location">
    <subcellularLocation>
        <location evidence="1">Membrane</location>
    </subcellularLocation>
</comment>
<dbReference type="InterPro" id="IPR031968">
    <property type="entry name" value="VASt"/>
</dbReference>
<dbReference type="PROSITE" id="PS50003">
    <property type="entry name" value="PH_DOMAIN"/>
    <property type="match status" value="1"/>
</dbReference>
<evidence type="ECO:0000256" key="2">
    <source>
        <dbReference type="ARBA" id="ARBA00022692"/>
    </source>
</evidence>
<dbReference type="Gene3D" id="1.20.1270.60">
    <property type="entry name" value="Arfaptin homology (AH) domain/BAR domain"/>
    <property type="match status" value="1"/>
</dbReference>
<dbReference type="InterPro" id="IPR004148">
    <property type="entry name" value="BAR_dom"/>
</dbReference>
<feature type="region of interest" description="Disordered" evidence="5">
    <location>
        <begin position="703"/>
        <end position="725"/>
    </location>
</feature>
<dbReference type="InterPro" id="IPR027267">
    <property type="entry name" value="AH/BAR_dom_sf"/>
</dbReference>
<evidence type="ECO:0000256" key="1">
    <source>
        <dbReference type="ARBA" id="ARBA00004370"/>
    </source>
</evidence>
<dbReference type="InterPro" id="IPR001849">
    <property type="entry name" value="PH_domain"/>
</dbReference>
<keyword evidence="2" id="KW-0812">Transmembrane</keyword>
<keyword evidence="3" id="KW-1133">Transmembrane helix</keyword>
<dbReference type="Pfam" id="PF16016">
    <property type="entry name" value="VASt"/>
    <property type="match status" value="1"/>
</dbReference>
<evidence type="ECO:0000256" key="5">
    <source>
        <dbReference type="SAM" id="MobiDB-lite"/>
    </source>
</evidence>